<dbReference type="PANTHER" id="PTHR33112:SF10">
    <property type="entry name" value="TOL"/>
    <property type="match status" value="1"/>
</dbReference>
<dbReference type="PANTHER" id="PTHR33112">
    <property type="entry name" value="DOMAIN PROTEIN, PUTATIVE-RELATED"/>
    <property type="match status" value="1"/>
</dbReference>
<dbReference type="Proteomes" id="UP000730481">
    <property type="component" value="Unassembled WGS sequence"/>
</dbReference>
<proteinExistence type="predicted"/>
<protein>
    <submittedName>
        <fullName evidence="2">Het-domain protein</fullName>
    </submittedName>
</protein>
<reference evidence="2" key="1">
    <citation type="journal article" date="2017" name="Mycologia">
        <title>Fusarium algeriense, sp. nov., a novel toxigenic crown rot pathogen of durum wheat from Algeria is nested in the Fusarium burgessii species complex.</title>
        <authorList>
            <person name="Laraba I."/>
            <person name="Keddad A."/>
            <person name="Boureghda H."/>
            <person name="Abdallah N."/>
            <person name="Vaughan M.M."/>
            <person name="Proctor R.H."/>
            <person name="Busman M."/>
            <person name="O'Donnell K."/>
        </authorList>
    </citation>
    <scope>NUCLEOTIDE SEQUENCE</scope>
    <source>
        <strain evidence="2">NRRL 25174</strain>
    </source>
</reference>
<accession>A0A9P5AFE1</accession>
<name>A0A9P5AFE1_9HYPO</name>
<evidence type="ECO:0000313" key="2">
    <source>
        <dbReference type="EMBL" id="KAF4337775.1"/>
    </source>
</evidence>
<evidence type="ECO:0000259" key="1">
    <source>
        <dbReference type="Pfam" id="PF06985"/>
    </source>
</evidence>
<sequence length="683" mass="77193">MNLCDECRKSIVWPNTKTRNHHPTRKDWMQAVEQGCNICSLLCDTLSPGVAEYLEDCDLKNIKNIRWSPAGCINAFLTWTNSVGLRQNDNPSISLKVTSTFEGFKGPLPLIANVDIVQTDQCQSFVSSSSSLLETLGSSTDSDAAWDMMRHWISECQQNHVDSGLRMEEAAPWYPTRLLDLGDPNSTSVPRLIETATSIPQGPYLSLSHCWGTKYHICATKDNLKTLYVGISGLPKTFLHAIAATRNLGYRYLWIDSLCIVQDDEQDWAREAALMHKVYTNADCNLAATASQDSSGGLFFERHGLRGQCVAKIEGGGRIDSFVDRILFWREIHDAPLHNRAWVYQEWLMSKRTIHFARNQVFWECDHLCACEVFPDGLPDCIRYNGKKRFAGMIGNATSMKKREMDVDGPETGTTLLPLWLNLVMEYTKRKLTKSRDRLPALSGIAKWLQPHLDNPQYLAGLWNNANLTRQLTWSLCSPKNPRPHYRAPSWSWAAIDGHVLWTSWFGVFTPGLDIIEASTTPSGSDPTGSVSRGHLLVKGNMARVNIIEHETWPILLREYETQETSNRATEMQNTWDNPNVIFQGFDVSGLPFGQYYVLLLGTVETDINQYEDASAKEYTGCYLVLRPVEGQTGTFERCGTVEEHYTGANRHQTLTARRSWDRQDIPCVAYVEDEGTCVIRIV</sequence>
<evidence type="ECO:0000313" key="3">
    <source>
        <dbReference type="Proteomes" id="UP000730481"/>
    </source>
</evidence>
<gene>
    <name evidence="2" type="ORF">FBEOM_8372</name>
</gene>
<dbReference type="InterPro" id="IPR010730">
    <property type="entry name" value="HET"/>
</dbReference>
<comment type="caution">
    <text evidence="2">The sequence shown here is derived from an EMBL/GenBank/DDBJ whole genome shotgun (WGS) entry which is preliminary data.</text>
</comment>
<dbReference type="OrthoDB" id="5362512at2759"/>
<feature type="domain" description="Heterokaryon incompatibility" evidence="1">
    <location>
        <begin position="204"/>
        <end position="346"/>
    </location>
</feature>
<reference evidence="2" key="2">
    <citation type="submission" date="2020-02" db="EMBL/GenBank/DDBJ databases">
        <title>Identification and distribution of gene clusters putatively required for synthesis of sphingolipid metabolism inhibitors in phylogenetically diverse species of the filamentous fungus Fusarium.</title>
        <authorList>
            <person name="Kim H.-S."/>
            <person name="Busman M."/>
            <person name="Brown D.W."/>
            <person name="Divon H."/>
            <person name="Uhlig S."/>
            <person name="Proctor R.H."/>
        </authorList>
    </citation>
    <scope>NUCLEOTIDE SEQUENCE</scope>
    <source>
        <strain evidence="2">NRRL 25174</strain>
    </source>
</reference>
<organism evidence="2 3">
    <name type="scientific">Fusarium beomiforme</name>
    <dbReference type="NCBI Taxonomy" id="44412"/>
    <lineage>
        <taxon>Eukaryota</taxon>
        <taxon>Fungi</taxon>
        <taxon>Dikarya</taxon>
        <taxon>Ascomycota</taxon>
        <taxon>Pezizomycotina</taxon>
        <taxon>Sordariomycetes</taxon>
        <taxon>Hypocreomycetidae</taxon>
        <taxon>Hypocreales</taxon>
        <taxon>Nectriaceae</taxon>
        <taxon>Fusarium</taxon>
        <taxon>Fusarium burgessii species complex</taxon>
    </lineage>
</organism>
<dbReference type="EMBL" id="PVQB02000385">
    <property type="protein sequence ID" value="KAF4337775.1"/>
    <property type="molecule type" value="Genomic_DNA"/>
</dbReference>
<dbReference type="AlphaFoldDB" id="A0A9P5AFE1"/>
<dbReference type="Pfam" id="PF06985">
    <property type="entry name" value="HET"/>
    <property type="match status" value="1"/>
</dbReference>
<keyword evidence="3" id="KW-1185">Reference proteome</keyword>